<evidence type="ECO:0000313" key="3">
    <source>
        <dbReference type="Proteomes" id="UP000524404"/>
    </source>
</evidence>
<feature type="signal peptide" evidence="1">
    <location>
        <begin position="1"/>
        <end position="20"/>
    </location>
</feature>
<dbReference type="RefSeq" id="WP_184132656.1">
    <property type="nucleotide sequence ID" value="NZ_JACHKT010000008.1"/>
</dbReference>
<dbReference type="AlphaFoldDB" id="A0A841EKX9"/>
<comment type="caution">
    <text evidence="2">The sequence shown here is derived from an EMBL/GenBank/DDBJ whole genome shotgun (WGS) entry which is preliminary data.</text>
</comment>
<dbReference type="EMBL" id="JACHKT010000008">
    <property type="protein sequence ID" value="MBB6002844.1"/>
    <property type="molecule type" value="Genomic_DNA"/>
</dbReference>
<reference evidence="2 3" key="1">
    <citation type="submission" date="2020-08" db="EMBL/GenBank/DDBJ databases">
        <title>Functional genomics of gut bacteria from endangered species of beetles.</title>
        <authorList>
            <person name="Carlos-Shanley C."/>
        </authorList>
    </citation>
    <scope>NUCLEOTIDE SEQUENCE [LARGE SCALE GENOMIC DNA]</scope>
    <source>
        <strain evidence="2 3">S00070</strain>
    </source>
</reference>
<dbReference type="Proteomes" id="UP000524404">
    <property type="component" value="Unassembled WGS sequence"/>
</dbReference>
<keyword evidence="1" id="KW-0732">Signal</keyword>
<feature type="chain" id="PRO_5032916302" evidence="1">
    <location>
        <begin position="21"/>
        <end position="186"/>
    </location>
</feature>
<evidence type="ECO:0000313" key="2">
    <source>
        <dbReference type="EMBL" id="MBB6002844.1"/>
    </source>
</evidence>
<name>A0A841EKX9_9BACT</name>
<keyword evidence="3" id="KW-1185">Reference proteome</keyword>
<protein>
    <submittedName>
        <fullName evidence="2">Uncharacterized protein</fullName>
    </submittedName>
</protein>
<accession>A0A841EKX9</accession>
<proteinExistence type="predicted"/>
<sequence>MKKYLIIFLLLVFCITKSKAQTDSLPDLPQLVVKDTSMIAFIKSSIKYFKKEDKYWKDYYYIEIDLSPWEFHPKNSLITLAYATYGIAPSGAYHSQSFERDKADVIGYTFIDDIPVLFKRKTARIAGFRGDLFQFSPKSLKQLFDILKRKDTRDKDFKNDGNVIEGVYTISNFLYLTEDRKIKYQH</sequence>
<organism evidence="2 3">
    <name type="scientific">Arcicella rosea</name>
    <dbReference type="NCBI Taxonomy" id="502909"/>
    <lineage>
        <taxon>Bacteria</taxon>
        <taxon>Pseudomonadati</taxon>
        <taxon>Bacteroidota</taxon>
        <taxon>Cytophagia</taxon>
        <taxon>Cytophagales</taxon>
        <taxon>Flectobacillaceae</taxon>
        <taxon>Arcicella</taxon>
    </lineage>
</organism>
<evidence type="ECO:0000256" key="1">
    <source>
        <dbReference type="SAM" id="SignalP"/>
    </source>
</evidence>
<gene>
    <name evidence="2" type="ORF">HNP25_001496</name>
</gene>